<feature type="non-terminal residue" evidence="1">
    <location>
        <position position="1"/>
    </location>
</feature>
<reference evidence="1 2" key="1">
    <citation type="submission" date="2024-11" db="EMBL/GenBank/DDBJ databases">
        <title>Chromosome-level genome assembly of the freshwater bivalve Anodonta woodiana.</title>
        <authorList>
            <person name="Chen X."/>
        </authorList>
    </citation>
    <scope>NUCLEOTIDE SEQUENCE [LARGE SCALE GENOMIC DNA]</scope>
    <source>
        <strain evidence="1">MN2024</strain>
        <tissue evidence="1">Gills</tissue>
    </source>
</reference>
<gene>
    <name evidence="1" type="ORF">ACJMK2_011287</name>
</gene>
<accession>A0ABD3V4I7</accession>
<evidence type="ECO:0000313" key="1">
    <source>
        <dbReference type="EMBL" id="KAL3856550.1"/>
    </source>
</evidence>
<dbReference type="Proteomes" id="UP001634394">
    <property type="component" value="Unassembled WGS sequence"/>
</dbReference>
<sequence>FGCECNKKLLQCLHRVQKSDTIAESDKQTAIGFEKLHFKHVHPYCVLEDHPITCTGYKSYK</sequence>
<name>A0ABD3V4I7_SINWO</name>
<dbReference type="EMBL" id="JBJQND010000013">
    <property type="protein sequence ID" value="KAL3856550.1"/>
    <property type="molecule type" value="Genomic_DNA"/>
</dbReference>
<keyword evidence="2" id="KW-1185">Reference proteome</keyword>
<protein>
    <submittedName>
        <fullName evidence="1">Uncharacterized protein</fullName>
    </submittedName>
</protein>
<proteinExistence type="predicted"/>
<organism evidence="1 2">
    <name type="scientific">Sinanodonta woodiana</name>
    <name type="common">Chinese pond mussel</name>
    <name type="synonym">Anodonta woodiana</name>
    <dbReference type="NCBI Taxonomy" id="1069815"/>
    <lineage>
        <taxon>Eukaryota</taxon>
        <taxon>Metazoa</taxon>
        <taxon>Spiralia</taxon>
        <taxon>Lophotrochozoa</taxon>
        <taxon>Mollusca</taxon>
        <taxon>Bivalvia</taxon>
        <taxon>Autobranchia</taxon>
        <taxon>Heteroconchia</taxon>
        <taxon>Palaeoheterodonta</taxon>
        <taxon>Unionida</taxon>
        <taxon>Unionoidea</taxon>
        <taxon>Unionidae</taxon>
        <taxon>Unioninae</taxon>
        <taxon>Sinanodonta</taxon>
    </lineage>
</organism>
<comment type="caution">
    <text evidence="1">The sequence shown here is derived from an EMBL/GenBank/DDBJ whole genome shotgun (WGS) entry which is preliminary data.</text>
</comment>
<evidence type="ECO:0000313" key="2">
    <source>
        <dbReference type="Proteomes" id="UP001634394"/>
    </source>
</evidence>
<dbReference type="AlphaFoldDB" id="A0ABD3V4I7"/>